<name>A0A369P0T4_9ACTN</name>
<dbReference type="AlphaFoldDB" id="A0A369P0T4"/>
<dbReference type="PANTHER" id="PTHR43317:SF1">
    <property type="entry name" value="THERMOSPERMINE SYNTHASE ACAULIS5"/>
    <property type="match status" value="1"/>
</dbReference>
<comment type="caution">
    <text evidence="2">The sequence shown here is derived from an EMBL/GenBank/DDBJ whole genome shotgun (WGS) entry which is preliminary data.</text>
</comment>
<sequence>MVLADWWDRVTGRAGKREVFPSRFGEAAVYAMPAEDGSLVRMLNVGGVLQSATYLDERWATCPFAYLRSFDHLFEAALSEAPDPLVVNRVLMLGGAGFAYPKQLLLEHPGVALDVVEIDPAMVQIARERFFLDRLEMQLAAEGRAGDLRIFVEDGEAFLRRSDGAPYDAIINDVFVGREAVPFFASDEGIACARAHLTPGGLLMANCVVEYTGDAMYRLFSQVERLRGHFANVYVIDASDDEFGGADNYLLIATDGSYPFTGVIPYGD</sequence>
<evidence type="ECO:0008006" key="4">
    <source>
        <dbReference type="Google" id="ProtNLM"/>
    </source>
</evidence>
<dbReference type="SUPFAM" id="SSF53335">
    <property type="entry name" value="S-adenosyl-L-methionine-dependent methyltransferases"/>
    <property type="match status" value="1"/>
</dbReference>
<accession>A0A369P0T4</accession>
<dbReference type="Proteomes" id="UP000253805">
    <property type="component" value="Unassembled WGS sequence"/>
</dbReference>
<dbReference type="PANTHER" id="PTHR43317">
    <property type="entry name" value="THERMOSPERMINE SYNTHASE ACAULIS5"/>
    <property type="match status" value="1"/>
</dbReference>
<dbReference type="Gene3D" id="3.40.50.150">
    <property type="entry name" value="Vaccinia Virus protein VP39"/>
    <property type="match status" value="1"/>
</dbReference>
<dbReference type="CDD" id="cd02440">
    <property type="entry name" value="AdoMet_MTases"/>
    <property type="match status" value="1"/>
</dbReference>
<proteinExistence type="predicted"/>
<dbReference type="NCBIfam" id="NF037959">
    <property type="entry name" value="MFS_SpdSyn"/>
    <property type="match status" value="1"/>
</dbReference>
<protein>
    <recommendedName>
        <fullName evidence="4">Spermidine synthase</fullName>
    </recommendedName>
</protein>
<dbReference type="GO" id="GO:0006596">
    <property type="term" value="P:polyamine biosynthetic process"/>
    <property type="evidence" value="ECO:0007669"/>
    <property type="project" value="UniProtKB-KW"/>
</dbReference>
<dbReference type="InterPro" id="IPR029063">
    <property type="entry name" value="SAM-dependent_MTases_sf"/>
</dbReference>
<keyword evidence="1" id="KW-0620">Polyamine biosynthesis</keyword>
<evidence type="ECO:0000313" key="3">
    <source>
        <dbReference type="Proteomes" id="UP000253805"/>
    </source>
</evidence>
<organism evidence="2 3">
    <name type="scientific">Adlercreutzia equolifaciens subsp. celatus</name>
    <dbReference type="NCBI Taxonomy" id="394340"/>
    <lineage>
        <taxon>Bacteria</taxon>
        <taxon>Bacillati</taxon>
        <taxon>Actinomycetota</taxon>
        <taxon>Coriobacteriia</taxon>
        <taxon>Eggerthellales</taxon>
        <taxon>Eggerthellaceae</taxon>
        <taxon>Adlercreutzia</taxon>
    </lineage>
</organism>
<gene>
    <name evidence="2" type="ORF">C1850_07320</name>
</gene>
<evidence type="ECO:0000313" key="2">
    <source>
        <dbReference type="EMBL" id="RDC43878.1"/>
    </source>
</evidence>
<evidence type="ECO:0000256" key="1">
    <source>
        <dbReference type="ARBA" id="ARBA00023115"/>
    </source>
</evidence>
<dbReference type="EMBL" id="PPUT01000017">
    <property type="protein sequence ID" value="RDC43878.1"/>
    <property type="molecule type" value="Genomic_DNA"/>
</dbReference>
<dbReference type="RefSeq" id="WP_114549178.1">
    <property type="nucleotide sequence ID" value="NZ_PPUT01000017.1"/>
</dbReference>
<reference evidence="2 3" key="1">
    <citation type="journal article" date="2018" name="Elife">
        <title>Discovery and characterization of a prevalent human gut bacterial enzyme sufficient for the inactivation of a family of plant toxins.</title>
        <authorList>
            <person name="Koppel N."/>
            <person name="Bisanz J.E."/>
            <person name="Pandelia M.E."/>
            <person name="Turnbaugh P.J."/>
            <person name="Balskus E.P."/>
        </authorList>
    </citation>
    <scope>NUCLEOTIDE SEQUENCE [LARGE SCALE GENOMIC DNA]</scope>
    <source>
        <strain evidence="2 3">OB21 GAM 11</strain>
    </source>
</reference>